<dbReference type="CDD" id="cd05242">
    <property type="entry name" value="SDR_a8"/>
    <property type="match status" value="1"/>
</dbReference>
<evidence type="ECO:0000256" key="1">
    <source>
        <dbReference type="ARBA" id="ARBA00009353"/>
    </source>
</evidence>
<dbReference type="Pfam" id="PF08338">
    <property type="entry name" value="DUF1731"/>
    <property type="match status" value="1"/>
</dbReference>
<evidence type="ECO:0000259" key="2">
    <source>
        <dbReference type="Pfam" id="PF01370"/>
    </source>
</evidence>
<feature type="domain" description="NAD-dependent epimerase/dehydratase" evidence="2">
    <location>
        <begin position="4"/>
        <end position="216"/>
    </location>
</feature>
<gene>
    <name evidence="4" type="ORF">C6I21_09970</name>
</gene>
<name>A0A2P6MGS0_ALKUR</name>
<dbReference type="EMBL" id="PVNS01000008">
    <property type="protein sequence ID" value="PRO65471.1"/>
    <property type="molecule type" value="Genomic_DNA"/>
</dbReference>
<dbReference type="Pfam" id="PF01370">
    <property type="entry name" value="Epimerase"/>
    <property type="match status" value="1"/>
</dbReference>
<organism evidence="4 5">
    <name type="scientific">Alkalicoccus urumqiensis</name>
    <name type="common">Bacillus urumqiensis</name>
    <dbReference type="NCBI Taxonomy" id="1548213"/>
    <lineage>
        <taxon>Bacteria</taxon>
        <taxon>Bacillati</taxon>
        <taxon>Bacillota</taxon>
        <taxon>Bacilli</taxon>
        <taxon>Bacillales</taxon>
        <taxon>Bacillaceae</taxon>
        <taxon>Alkalicoccus</taxon>
    </lineage>
</organism>
<evidence type="ECO:0000313" key="5">
    <source>
        <dbReference type="Proteomes" id="UP000243650"/>
    </source>
</evidence>
<sequence length="301" mass="32844">MKVAIAGGSGLVGGTLTKKLADAGHEVLILTRNPYNKRSSPSVRYVAWLTGQAVPEESLEGIDAFINLAGESLNSGRWTDAKKQEILDSRIDVTREAVRILHALKQKPSVFINGSAVGYYGTSFHEAFTEEHTEPGNDFLAEVVTRWEKETDGTPEEIRTVCARFGIILSAEGGALKKMLPPFKLGAGGKIGTGEQWMSWIHVEDVANALIFCINNESMSGPVNMTAPQPARMKTFGRTLSDVLNKPFWAPVPSNVLKLVLGDMSVLILEGQQVIPQKLLDAGFHFDYAELEEALYDLVGE</sequence>
<dbReference type="RefSeq" id="WP_105959310.1">
    <property type="nucleotide sequence ID" value="NZ_PVNS01000008.1"/>
</dbReference>
<keyword evidence="5" id="KW-1185">Reference proteome</keyword>
<evidence type="ECO:0000313" key="4">
    <source>
        <dbReference type="EMBL" id="PRO65471.1"/>
    </source>
</evidence>
<reference evidence="4 5" key="1">
    <citation type="submission" date="2018-03" db="EMBL/GenBank/DDBJ databases">
        <title>Bacillus urumqiensis sp. nov., a moderately haloalkaliphilic bacterium isolated from a salt lake.</title>
        <authorList>
            <person name="Zhao B."/>
            <person name="Liao Z."/>
        </authorList>
    </citation>
    <scope>NUCLEOTIDE SEQUENCE [LARGE SCALE GENOMIC DNA]</scope>
    <source>
        <strain evidence="4 5">BZ-SZ-XJ18</strain>
    </source>
</reference>
<dbReference type="InterPro" id="IPR001509">
    <property type="entry name" value="Epimerase_deHydtase"/>
</dbReference>
<proteinExistence type="inferred from homology"/>
<accession>A0A2P6MGS0</accession>
<dbReference type="OrthoDB" id="9801773at2"/>
<dbReference type="InterPro" id="IPR013549">
    <property type="entry name" value="DUF1731"/>
</dbReference>
<dbReference type="Proteomes" id="UP000243650">
    <property type="component" value="Unassembled WGS sequence"/>
</dbReference>
<dbReference type="SUPFAM" id="SSF51735">
    <property type="entry name" value="NAD(P)-binding Rossmann-fold domains"/>
    <property type="match status" value="1"/>
</dbReference>
<dbReference type="PANTHER" id="PTHR11092:SF0">
    <property type="entry name" value="EPIMERASE FAMILY PROTEIN SDR39U1"/>
    <property type="match status" value="1"/>
</dbReference>
<dbReference type="NCBIfam" id="TIGR01777">
    <property type="entry name" value="yfcH"/>
    <property type="match status" value="1"/>
</dbReference>
<evidence type="ECO:0000259" key="3">
    <source>
        <dbReference type="Pfam" id="PF08338"/>
    </source>
</evidence>
<feature type="domain" description="DUF1731" evidence="3">
    <location>
        <begin position="252"/>
        <end position="297"/>
    </location>
</feature>
<dbReference type="Gene3D" id="3.40.50.720">
    <property type="entry name" value="NAD(P)-binding Rossmann-like Domain"/>
    <property type="match status" value="1"/>
</dbReference>
<comment type="similarity">
    <text evidence="1">Belongs to the NAD(P)-dependent epimerase/dehydratase family. SDR39U1 subfamily.</text>
</comment>
<protein>
    <submittedName>
        <fullName evidence="4">TIGR01777 family protein</fullName>
    </submittedName>
</protein>
<dbReference type="PANTHER" id="PTHR11092">
    <property type="entry name" value="SUGAR NUCLEOTIDE EPIMERASE RELATED"/>
    <property type="match status" value="1"/>
</dbReference>
<dbReference type="AlphaFoldDB" id="A0A2P6MGS0"/>
<dbReference type="InterPro" id="IPR036291">
    <property type="entry name" value="NAD(P)-bd_dom_sf"/>
</dbReference>
<dbReference type="InterPro" id="IPR010099">
    <property type="entry name" value="SDR39U1"/>
</dbReference>
<comment type="caution">
    <text evidence="4">The sequence shown here is derived from an EMBL/GenBank/DDBJ whole genome shotgun (WGS) entry which is preliminary data.</text>
</comment>